<gene>
    <name evidence="4" type="primary">betA-L1</name>
    <name evidence="4" type="ORF">Hamer_G004199</name>
</gene>
<dbReference type="PANTHER" id="PTHR11552">
    <property type="entry name" value="GLUCOSE-METHANOL-CHOLINE GMC OXIDOREDUCTASE"/>
    <property type="match status" value="1"/>
</dbReference>
<feature type="compositionally biased region" description="Basic and acidic residues" evidence="2">
    <location>
        <begin position="249"/>
        <end position="266"/>
    </location>
</feature>
<dbReference type="PANTHER" id="PTHR11552:SF208">
    <property type="entry name" value="RE36204P-RELATED"/>
    <property type="match status" value="1"/>
</dbReference>
<protein>
    <submittedName>
        <fullName evidence="4">Oxygen-dependent choline dehydrogenase-like 1</fullName>
    </submittedName>
</protein>
<dbReference type="Gene3D" id="3.50.50.60">
    <property type="entry name" value="FAD/NAD(P)-binding domain"/>
    <property type="match status" value="2"/>
</dbReference>
<dbReference type="InterPro" id="IPR036188">
    <property type="entry name" value="FAD/NAD-bd_sf"/>
</dbReference>
<dbReference type="Pfam" id="PF00732">
    <property type="entry name" value="GMC_oxred_N"/>
    <property type="match status" value="1"/>
</dbReference>
<organism evidence="4 5">
    <name type="scientific">Homarus americanus</name>
    <name type="common">American lobster</name>
    <dbReference type="NCBI Taxonomy" id="6706"/>
    <lineage>
        <taxon>Eukaryota</taxon>
        <taxon>Metazoa</taxon>
        <taxon>Ecdysozoa</taxon>
        <taxon>Arthropoda</taxon>
        <taxon>Crustacea</taxon>
        <taxon>Multicrustacea</taxon>
        <taxon>Malacostraca</taxon>
        <taxon>Eumalacostraca</taxon>
        <taxon>Eucarida</taxon>
        <taxon>Decapoda</taxon>
        <taxon>Pleocyemata</taxon>
        <taxon>Astacidea</taxon>
        <taxon>Nephropoidea</taxon>
        <taxon>Nephropidae</taxon>
        <taxon>Homarus</taxon>
    </lineage>
</organism>
<dbReference type="Proteomes" id="UP000747542">
    <property type="component" value="Unassembled WGS sequence"/>
</dbReference>
<dbReference type="AlphaFoldDB" id="A0A8J5JKX4"/>
<name>A0A8J5JKX4_HOMAM</name>
<dbReference type="GO" id="GO:0050660">
    <property type="term" value="F:flavin adenine dinucleotide binding"/>
    <property type="evidence" value="ECO:0007669"/>
    <property type="project" value="InterPro"/>
</dbReference>
<dbReference type="PROSITE" id="PS00624">
    <property type="entry name" value="GMC_OXRED_2"/>
    <property type="match status" value="1"/>
</dbReference>
<evidence type="ECO:0000256" key="2">
    <source>
        <dbReference type="SAM" id="MobiDB-lite"/>
    </source>
</evidence>
<reference evidence="4" key="1">
    <citation type="journal article" date="2021" name="Sci. Adv.">
        <title>The American lobster genome reveals insights on longevity, neural, and immune adaptations.</title>
        <authorList>
            <person name="Polinski J.M."/>
            <person name="Zimin A.V."/>
            <person name="Clark K.F."/>
            <person name="Kohn A.B."/>
            <person name="Sadowski N."/>
            <person name="Timp W."/>
            <person name="Ptitsyn A."/>
            <person name="Khanna P."/>
            <person name="Romanova D.Y."/>
            <person name="Williams P."/>
            <person name="Greenwood S.J."/>
            <person name="Moroz L.L."/>
            <person name="Walt D.R."/>
            <person name="Bodnar A.G."/>
        </authorList>
    </citation>
    <scope>NUCLEOTIDE SEQUENCE</scope>
    <source>
        <strain evidence="4">GMGI-L3</strain>
    </source>
</reference>
<dbReference type="EMBL" id="JAHLQT010033114">
    <property type="protein sequence ID" value="KAG7159555.1"/>
    <property type="molecule type" value="Genomic_DNA"/>
</dbReference>
<proteinExistence type="inferred from homology"/>
<feature type="domain" description="Glucose-methanol-choline oxidoreductase N-terminal" evidence="3">
    <location>
        <begin position="15"/>
        <end position="29"/>
    </location>
</feature>
<evidence type="ECO:0000256" key="1">
    <source>
        <dbReference type="ARBA" id="ARBA00010790"/>
    </source>
</evidence>
<evidence type="ECO:0000313" key="5">
    <source>
        <dbReference type="Proteomes" id="UP000747542"/>
    </source>
</evidence>
<dbReference type="Pfam" id="PF05199">
    <property type="entry name" value="GMC_oxred_C"/>
    <property type="match status" value="1"/>
</dbReference>
<dbReference type="InterPro" id="IPR000172">
    <property type="entry name" value="GMC_OxRdtase_N"/>
</dbReference>
<dbReference type="SUPFAM" id="SSF51905">
    <property type="entry name" value="FAD/NAD(P)-binding domain"/>
    <property type="match status" value="1"/>
</dbReference>
<evidence type="ECO:0000313" key="4">
    <source>
        <dbReference type="EMBL" id="KAG7159555.1"/>
    </source>
</evidence>
<feature type="region of interest" description="Disordered" evidence="2">
    <location>
        <begin position="230"/>
        <end position="266"/>
    </location>
</feature>
<dbReference type="InterPro" id="IPR012132">
    <property type="entry name" value="GMC_OxRdtase"/>
</dbReference>
<accession>A0A8J5JKX4</accession>
<sequence length="266" mass="29530">VRTALARREVVLSAGAVGSPKLLMLSGVGPSQHLQEHHIPVVADVAGVGENFHDHPGVYGLTWIVNKNSAGNILSLVAPSSIKNYLTNGQGPLSVPLGFEAVAWLPSKEGDPLWPQIQFLFSSLPSVFDLGLTLTTAVNLRKDVLPGCEGLKEGSDSYWECYLRHMVSSAIHFAGSCKMGPVNDYYSVVDHNLKYVIRGCLPSQENKDQVLGDVKEIRYKERLLLRNSEKRRIKKKVHHQPKDLPSQRGSHDRHGVRWYDSEEHRG</sequence>
<dbReference type="InterPro" id="IPR007867">
    <property type="entry name" value="GMC_OxRtase_C"/>
</dbReference>
<dbReference type="GO" id="GO:0016614">
    <property type="term" value="F:oxidoreductase activity, acting on CH-OH group of donors"/>
    <property type="evidence" value="ECO:0007669"/>
    <property type="project" value="InterPro"/>
</dbReference>
<comment type="caution">
    <text evidence="4">The sequence shown here is derived from an EMBL/GenBank/DDBJ whole genome shotgun (WGS) entry which is preliminary data.</text>
</comment>
<feature type="non-terminal residue" evidence="4">
    <location>
        <position position="266"/>
    </location>
</feature>
<evidence type="ECO:0000259" key="3">
    <source>
        <dbReference type="PROSITE" id="PS00624"/>
    </source>
</evidence>
<dbReference type="Gene3D" id="3.30.560.10">
    <property type="entry name" value="Glucose Oxidase, domain 3"/>
    <property type="match status" value="2"/>
</dbReference>
<keyword evidence="5" id="KW-1185">Reference proteome</keyword>
<comment type="similarity">
    <text evidence="1">Belongs to the GMC oxidoreductase family.</text>
</comment>